<gene>
    <name evidence="3" type="ORF">AAP_01618</name>
</gene>
<feature type="compositionally biased region" description="Low complexity" evidence="1">
    <location>
        <begin position="429"/>
        <end position="448"/>
    </location>
</feature>
<dbReference type="OrthoDB" id="5575722at2759"/>
<feature type="compositionally biased region" description="Pro residues" evidence="1">
    <location>
        <begin position="468"/>
        <end position="483"/>
    </location>
</feature>
<feature type="region of interest" description="Disordered" evidence="1">
    <location>
        <begin position="391"/>
        <end position="410"/>
    </location>
</feature>
<dbReference type="AlphaFoldDB" id="A0A166P8X2"/>
<evidence type="ECO:0000256" key="1">
    <source>
        <dbReference type="SAM" id="MobiDB-lite"/>
    </source>
</evidence>
<name>A0A166P8X2_9EURO</name>
<keyword evidence="4" id="KW-1185">Reference proteome</keyword>
<accession>A0A166P8X2</accession>
<feature type="compositionally biased region" description="Low complexity" evidence="1">
    <location>
        <begin position="536"/>
        <end position="554"/>
    </location>
</feature>
<evidence type="ECO:0000259" key="2">
    <source>
        <dbReference type="Pfam" id="PF14661"/>
    </source>
</evidence>
<comment type="caution">
    <text evidence="3">The sequence shown here is derived from an EMBL/GenBank/DDBJ whole genome shotgun (WGS) entry which is preliminary data.</text>
</comment>
<dbReference type="Pfam" id="PF14661">
    <property type="entry name" value="HAUS6_N"/>
    <property type="match status" value="1"/>
</dbReference>
<feature type="region of interest" description="Disordered" evidence="1">
    <location>
        <begin position="536"/>
        <end position="589"/>
    </location>
</feature>
<feature type="region of interest" description="Disordered" evidence="1">
    <location>
        <begin position="429"/>
        <end position="454"/>
    </location>
</feature>
<dbReference type="Proteomes" id="UP000242877">
    <property type="component" value="Unassembled WGS sequence"/>
</dbReference>
<dbReference type="EMBL" id="AZGZ01000005">
    <property type="protein sequence ID" value="KZZ95130.1"/>
    <property type="molecule type" value="Genomic_DNA"/>
</dbReference>
<reference evidence="3 4" key="1">
    <citation type="journal article" date="2016" name="Genome Biol. Evol.">
        <title>Divergent and convergent evolution of fungal pathogenicity.</title>
        <authorList>
            <person name="Shang Y."/>
            <person name="Xiao G."/>
            <person name="Zheng P."/>
            <person name="Cen K."/>
            <person name="Zhan S."/>
            <person name="Wang C."/>
        </authorList>
    </citation>
    <scope>NUCLEOTIDE SEQUENCE [LARGE SCALE GENOMIC DNA]</scope>
    <source>
        <strain evidence="3 4">ARSEF 7405</strain>
    </source>
</reference>
<feature type="region of interest" description="Disordered" evidence="1">
    <location>
        <begin position="466"/>
        <end position="516"/>
    </location>
</feature>
<protein>
    <recommendedName>
        <fullName evidence="2">HAUS augmin-like complex subunit 6 N-terminal domain-containing protein</fullName>
    </recommendedName>
</protein>
<evidence type="ECO:0000313" key="4">
    <source>
        <dbReference type="Proteomes" id="UP000242877"/>
    </source>
</evidence>
<evidence type="ECO:0000313" key="3">
    <source>
        <dbReference type="EMBL" id="KZZ95130.1"/>
    </source>
</evidence>
<proteinExistence type="predicted"/>
<dbReference type="VEuPathDB" id="FungiDB:AAP_01618"/>
<feature type="domain" description="HAUS augmin-like complex subunit 6 N-terminal" evidence="2">
    <location>
        <begin position="33"/>
        <end position="178"/>
    </location>
</feature>
<organism evidence="3 4">
    <name type="scientific">Ascosphaera apis ARSEF 7405</name>
    <dbReference type="NCBI Taxonomy" id="392613"/>
    <lineage>
        <taxon>Eukaryota</taxon>
        <taxon>Fungi</taxon>
        <taxon>Dikarya</taxon>
        <taxon>Ascomycota</taxon>
        <taxon>Pezizomycotina</taxon>
        <taxon>Eurotiomycetes</taxon>
        <taxon>Eurotiomycetidae</taxon>
        <taxon>Onygenales</taxon>
        <taxon>Ascosphaeraceae</taxon>
        <taxon>Ascosphaera</taxon>
    </lineage>
</organism>
<sequence length="679" mass="75791">MQSLSSSSSLSNVRTAARVSSVQWPSPSNIDIFVRNLYLLDLHTLPDWPSISARSFSPSQQNLRQRIKAVEWSLYHLLSIWDPQETASKLNPFFPPGDQLQSSNLRAALFRVLSDIKKSGVLGRDIIMRKSMFDDCKGEKFEELLAVLSTAVLRMSLEKKRDKKLSAMAVPEEYTLPMLIALRASLQTHAKDGPRLHEISTRATKFLEEQEREFDVRLNSFTGKTLQRDDALYQETHDKLMKSWQGDQLWADTILEGGLSKSRNNRFWEDGSPEAWRLIKQDELESSSHQLEPDPTPLLSLEARVAEQRSRLQMWKDFRTSLSSERSRTQNFRPRNQSTHPVFQRHQELTVAGIARGTTEPTPMDTNEVPQQSEHAKLIEAMNAALLENQTKKIQRDSGNISPVEPRGRRSSAQLFLDRYCAVSPALSLRSQGHRSSSSLRPASSRKVSNSKDNSSLLSAQQMEYIQPPSPQSPAPISVPSPDPSINVHKPSIGGPDDALSTNTSSDEPHLSPELTTQMKNLSLTERTKQSMAAFFAERSSSASPATASTPQPQDGFLSADPFKSPVRGIGSNPQTPRSGRYFSGPSTPREELFEKEADYASVFKSRPKIALSPVRPPLPVFRDSHIEGVLSDNEGEEDGAAAASTRASLNPVASNWPKPIHYIRAHTPQILKACLTDR</sequence>
<dbReference type="InterPro" id="IPR028163">
    <property type="entry name" value="HAUS_6_N"/>
</dbReference>